<dbReference type="Proteomes" id="UP001176478">
    <property type="component" value="Unassembled WGS sequence"/>
</dbReference>
<dbReference type="GO" id="GO:0003677">
    <property type="term" value="F:DNA binding"/>
    <property type="evidence" value="ECO:0007669"/>
    <property type="project" value="UniProtKB-KW"/>
</dbReference>
<evidence type="ECO:0000313" key="2">
    <source>
        <dbReference type="EMBL" id="MDO7854855.1"/>
    </source>
</evidence>
<organism evidence="1 3">
    <name type="scientific">Providencia huashanensis</name>
    <dbReference type="NCBI Taxonomy" id="3037798"/>
    <lineage>
        <taxon>Bacteria</taxon>
        <taxon>Pseudomonadati</taxon>
        <taxon>Pseudomonadota</taxon>
        <taxon>Gammaproteobacteria</taxon>
        <taxon>Enterobacterales</taxon>
        <taxon>Morganellaceae</taxon>
        <taxon>Providencia</taxon>
    </lineage>
</organism>
<keyword evidence="4" id="KW-1185">Reference proteome</keyword>
<proteinExistence type="predicted"/>
<dbReference type="AlphaFoldDB" id="A0AA42FF76"/>
<sequence>MYYFLAVLLLIFSIILLRIRAVKAANKSQVIPFKTFREYEGIDDYEKAVKHAVYAISKCHTVMDKMKCYFDLRVLSYALYSDYEHEENMVTALEGLLTQKFTFTYSSFIIPYPEPVEETALARFYLTQTRAHCPQNIWDYLLDASVMTNEEIDAINTLESALEVHHTLMGTILYDEKIGCYFDEDYTKPAIYDNDVYTVTEAQLNQWLDEELDLMAFYCESLLKVCIEYIKKENGIIRV</sequence>
<name>A0AA42FF76_9GAMM</name>
<dbReference type="EMBL" id="JARRYG010000003">
    <property type="protein sequence ID" value="MDG4695518.1"/>
    <property type="molecule type" value="Genomic_DNA"/>
</dbReference>
<evidence type="ECO:0000313" key="1">
    <source>
        <dbReference type="EMBL" id="MDG4695518.1"/>
    </source>
</evidence>
<comment type="caution">
    <text evidence="1">The sequence shown here is derived from an EMBL/GenBank/DDBJ whole genome shotgun (WGS) entry which is preliminary data.</text>
</comment>
<reference evidence="2" key="2">
    <citation type="submission" date="2023-07" db="EMBL/GenBank/DDBJ databases">
        <authorList>
            <person name="Yang W."/>
            <person name="Chen J."/>
            <person name="Ji P."/>
            <person name="Hu F."/>
        </authorList>
    </citation>
    <scope>NUCLEOTIDE SEQUENCE</scope>
    <source>
        <strain evidence="2">CRE-138-0111</strain>
    </source>
</reference>
<reference evidence="2" key="3">
    <citation type="journal article" date="2024" name="Int. J. Antimicrob. Agents">
        <title>Identification of a novel Providencia species showing multi-drug-resistant in three patients with hospital-acquired infection.</title>
        <authorList>
            <person name="Yang W."/>
            <person name="Chen J."/>
            <person name="Yang F."/>
            <person name="Ji P."/>
            <person name="Shen S."/>
            <person name="Yin D."/>
            <person name="Hu F."/>
        </authorList>
    </citation>
    <scope>NUCLEOTIDE SEQUENCE</scope>
    <source>
        <strain evidence="2">CRE-138-0111</strain>
    </source>
</reference>
<dbReference type="Proteomes" id="UP001156701">
    <property type="component" value="Unassembled WGS sequence"/>
</dbReference>
<reference evidence="1" key="1">
    <citation type="submission" date="2023-03" db="EMBL/GenBank/DDBJ databases">
        <title>a new species belonging to Providencia genus.</title>
        <authorList>
            <person name="Yang W."/>
            <person name="Hu F."/>
            <person name="Shen S."/>
            <person name="Ding L."/>
            <person name="Yin D."/>
        </authorList>
    </citation>
    <scope>NUCLEOTIDE SEQUENCE</scope>
    <source>
        <strain evidence="1">CRE-3FA-0001</strain>
    </source>
</reference>
<accession>A0AA42FF76</accession>
<evidence type="ECO:0000313" key="4">
    <source>
        <dbReference type="Proteomes" id="UP001176478"/>
    </source>
</evidence>
<dbReference type="RefSeq" id="WP_187550470.1">
    <property type="nucleotide sequence ID" value="NZ_JARRYG010000003.1"/>
</dbReference>
<keyword evidence="1" id="KW-0238">DNA-binding</keyword>
<gene>
    <name evidence="1" type="ORF">P7V44_04610</name>
    <name evidence="2" type="ORF">Q5E86_00360</name>
</gene>
<evidence type="ECO:0000313" key="3">
    <source>
        <dbReference type="Proteomes" id="UP001156701"/>
    </source>
</evidence>
<dbReference type="EMBL" id="JAUQTG010000001">
    <property type="protein sequence ID" value="MDO7854855.1"/>
    <property type="molecule type" value="Genomic_DNA"/>
</dbReference>
<protein>
    <submittedName>
        <fullName evidence="1">DNA-binding protein</fullName>
    </submittedName>
</protein>